<evidence type="ECO:0000313" key="1">
    <source>
        <dbReference type="EMBL" id="CAE6692511.1"/>
    </source>
</evidence>
<comment type="caution">
    <text evidence="1">The sequence shown here is derived from an EMBL/GenBank/DDBJ whole genome shotgun (WGS) entry which is preliminary data.</text>
</comment>
<dbReference type="EMBL" id="CAJNBL010000005">
    <property type="protein sequence ID" value="CAE6692511.1"/>
    <property type="molecule type" value="Genomic_DNA"/>
</dbReference>
<gene>
    <name evidence="1" type="ORF">NTGZN8_130050</name>
</gene>
<name>A0A916BAP1_9PROT</name>
<accession>A0A916BAP1</accession>
<dbReference type="Proteomes" id="UP000675882">
    <property type="component" value="Unassembled WGS sequence"/>
</dbReference>
<reference evidence="1" key="1">
    <citation type="submission" date="2021-02" db="EMBL/GenBank/DDBJ databases">
        <authorList>
            <person name="Han P."/>
        </authorList>
    </citation>
    <scope>NUCLEOTIDE SEQUENCE</scope>
    <source>
        <strain evidence="1">Candidatus Nitrotoga sp. ZN8</strain>
    </source>
</reference>
<sequence length="93" mass="10791">MVCLIHYWILDRYNFYTENLQKLAGCAMQETTPKTLHSHNAINMVAIKMRLVPFIHGKTTTCLSQRKPVKANYIRKLCYSGVGILQAQLKHRK</sequence>
<protein>
    <submittedName>
        <fullName evidence="1">Uncharacterized protein</fullName>
    </submittedName>
</protein>
<evidence type="ECO:0000313" key="2">
    <source>
        <dbReference type="Proteomes" id="UP000675882"/>
    </source>
</evidence>
<organism evidence="1 2">
    <name type="scientific">Candidatus Nitrotoga fabula</name>
    <dbReference type="NCBI Taxonomy" id="2182327"/>
    <lineage>
        <taxon>Bacteria</taxon>
        <taxon>Pseudomonadati</taxon>
        <taxon>Pseudomonadota</taxon>
        <taxon>Betaproteobacteria</taxon>
        <taxon>Nitrosomonadales</taxon>
        <taxon>Gallionellaceae</taxon>
        <taxon>Candidatus Nitrotoga</taxon>
    </lineage>
</organism>
<dbReference type="AlphaFoldDB" id="A0A916BAP1"/>
<proteinExistence type="predicted"/>
<keyword evidence="2" id="KW-1185">Reference proteome</keyword>